<dbReference type="InterPro" id="IPR002646">
    <property type="entry name" value="PolA_pol_head_dom"/>
</dbReference>
<keyword evidence="6" id="KW-0548">Nucleotidyltransferase</keyword>
<dbReference type="RefSeq" id="WP_339096745.1">
    <property type="nucleotide sequence ID" value="NZ_CP149782.1"/>
</dbReference>
<proteinExistence type="inferred from homology"/>
<dbReference type="EMBL" id="CP149782">
    <property type="protein sequence ID" value="WYF45489.1"/>
    <property type="molecule type" value="Genomic_DNA"/>
</dbReference>
<name>A0AAU6Q571_9DEIO</name>
<evidence type="ECO:0000256" key="11">
    <source>
        <dbReference type="RuleBase" id="RU003953"/>
    </source>
</evidence>
<dbReference type="Gene3D" id="3.30.460.10">
    <property type="entry name" value="Beta Polymerase, domain 2"/>
    <property type="match status" value="1"/>
</dbReference>
<dbReference type="GO" id="GO:0046872">
    <property type="term" value="F:metal ion binding"/>
    <property type="evidence" value="ECO:0007669"/>
    <property type="project" value="UniProtKB-KW"/>
</dbReference>
<keyword evidence="9" id="KW-0460">Magnesium</keyword>
<evidence type="ECO:0000256" key="5">
    <source>
        <dbReference type="ARBA" id="ARBA00022694"/>
    </source>
</evidence>
<gene>
    <name evidence="13" type="ORF">WDJ50_05020</name>
</gene>
<dbReference type="GO" id="GO:0000166">
    <property type="term" value="F:nucleotide binding"/>
    <property type="evidence" value="ECO:0007669"/>
    <property type="project" value="UniProtKB-KW"/>
</dbReference>
<evidence type="ECO:0000259" key="12">
    <source>
        <dbReference type="Pfam" id="PF01743"/>
    </source>
</evidence>
<dbReference type="InterPro" id="IPR052390">
    <property type="entry name" value="tRNA_nt/polyA_polymerase"/>
</dbReference>
<dbReference type="GO" id="GO:0000049">
    <property type="term" value="F:tRNA binding"/>
    <property type="evidence" value="ECO:0007669"/>
    <property type="project" value="UniProtKB-KW"/>
</dbReference>
<keyword evidence="5" id="KW-0819">tRNA processing</keyword>
<dbReference type="PANTHER" id="PTHR47788">
    <property type="entry name" value="POLYA POLYMERASE"/>
    <property type="match status" value="1"/>
</dbReference>
<keyword evidence="8" id="KW-0547">Nucleotide-binding</keyword>
<keyword evidence="3" id="KW-0820">tRNA-binding</keyword>
<dbReference type="SUPFAM" id="SSF81891">
    <property type="entry name" value="Poly A polymerase C-terminal region-like"/>
    <property type="match status" value="1"/>
</dbReference>
<dbReference type="GO" id="GO:0008033">
    <property type="term" value="P:tRNA processing"/>
    <property type="evidence" value="ECO:0007669"/>
    <property type="project" value="UniProtKB-KW"/>
</dbReference>
<evidence type="ECO:0000256" key="8">
    <source>
        <dbReference type="ARBA" id="ARBA00022741"/>
    </source>
</evidence>
<evidence type="ECO:0000313" key="13">
    <source>
        <dbReference type="EMBL" id="WYF45489.1"/>
    </source>
</evidence>
<evidence type="ECO:0000256" key="3">
    <source>
        <dbReference type="ARBA" id="ARBA00022555"/>
    </source>
</evidence>
<evidence type="ECO:0000256" key="1">
    <source>
        <dbReference type="ARBA" id="ARBA00001946"/>
    </source>
</evidence>
<keyword evidence="4 11" id="KW-0808">Transferase</keyword>
<comment type="similarity">
    <text evidence="2 11">Belongs to the tRNA nucleotidyltransferase/poly(A) polymerase family.</text>
</comment>
<reference evidence="13" key="1">
    <citation type="submission" date="2024-03" db="EMBL/GenBank/DDBJ databases">
        <title>Deinococcus weizhi sp. nov., isolated from human skin.</title>
        <authorList>
            <person name="Wei Z."/>
            <person name="Tian F."/>
            <person name="Yang C."/>
            <person name="Xin L.T."/>
            <person name="Wen Z.J."/>
            <person name="Lan K.C."/>
            <person name="Yu L."/>
            <person name="Zhe W."/>
            <person name="Dan F.D."/>
            <person name="Jun W."/>
            <person name="Rui Z."/>
            <person name="Yong X.J."/>
            <person name="Ting Y."/>
            <person name="Wei X."/>
            <person name="Xu Z.G."/>
            <person name="Xin Z."/>
            <person name="Dong F.G."/>
            <person name="Ni X.M."/>
            <person name="Zheng M.G."/>
            <person name="Chun Y."/>
            <person name="Qian W.X."/>
        </authorList>
    </citation>
    <scope>NUCLEOTIDE SEQUENCE</scope>
    <source>
        <strain evidence="13">VB142</strain>
    </source>
</reference>
<dbReference type="SUPFAM" id="SSF81301">
    <property type="entry name" value="Nucleotidyltransferase"/>
    <property type="match status" value="1"/>
</dbReference>
<keyword evidence="7" id="KW-0479">Metal-binding</keyword>
<protein>
    <submittedName>
        <fullName evidence="13">CCA tRNA nucleotidyltransferase</fullName>
    </submittedName>
</protein>
<comment type="cofactor">
    <cofactor evidence="1">
        <name>Mg(2+)</name>
        <dbReference type="ChEBI" id="CHEBI:18420"/>
    </cofactor>
</comment>
<dbReference type="CDD" id="cd05398">
    <property type="entry name" value="NT_ClassII-CCAase"/>
    <property type="match status" value="1"/>
</dbReference>
<evidence type="ECO:0000256" key="6">
    <source>
        <dbReference type="ARBA" id="ARBA00022695"/>
    </source>
</evidence>
<accession>A0AAU6Q571</accession>
<evidence type="ECO:0000256" key="10">
    <source>
        <dbReference type="ARBA" id="ARBA00022884"/>
    </source>
</evidence>
<dbReference type="GO" id="GO:0016779">
    <property type="term" value="F:nucleotidyltransferase activity"/>
    <property type="evidence" value="ECO:0007669"/>
    <property type="project" value="UniProtKB-KW"/>
</dbReference>
<evidence type="ECO:0000256" key="2">
    <source>
        <dbReference type="ARBA" id="ARBA00007265"/>
    </source>
</evidence>
<evidence type="ECO:0000256" key="4">
    <source>
        <dbReference type="ARBA" id="ARBA00022679"/>
    </source>
</evidence>
<sequence length="376" mass="40069">MRPTAADPAAHVWAQLRPVDREWLRQLAQAAGSSRLALVGGAVRDALLGRTPSDLDIVVEDAAGGAVERLAQASGEPFVFHPAFQNATLTLPNGGSADLVRARRETYPQPGRNPVPSPGTLEDDLRRRDFAVNALALVLHPDAAPEVLDVVGGLGDLERAELRPLHSQSFHEDASRLVRGARLAARLGLHATPELLAQVPDALALANATPRLWAEAKLLLAEPRPGAAAARLHDWGAGRLLPGLPLLRQLDALQDAGQAIPPAVYSAALLSAVPDPDAWAERLSLGRGPLGLLERALSDTFYPAQTPERLLRSLLRPESYPPLTGRDVLALGASPGPGVGQALAHLANLRRTGQVRSADEEREALRAYLQETQNRG</sequence>
<dbReference type="PANTHER" id="PTHR47788:SF1">
    <property type="entry name" value="A-ADDING TRNA NUCLEOTIDYLTRANSFERASE"/>
    <property type="match status" value="1"/>
</dbReference>
<dbReference type="AlphaFoldDB" id="A0AAU6Q571"/>
<feature type="domain" description="Poly A polymerase head" evidence="12">
    <location>
        <begin position="38"/>
        <end position="163"/>
    </location>
</feature>
<organism evidence="13">
    <name type="scientific">Deinococcus sp. VB142</name>
    <dbReference type="NCBI Taxonomy" id="3112952"/>
    <lineage>
        <taxon>Bacteria</taxon>
        <taxon>Thermotogati</taxon>
        <taxon>Deinococcota</taxon>
        <taxon>Deinococci</taxon>
        <taxon>Deinococcales</taxon>
        <taxon>Deinococcaceae</taxon>
        <taxon>Deinococcus</taxon>
    </lineage>
</organism>
<evidence type="ECO:0000256" key="7">
    <source>
        <dbReference type="ARBA" id="ARBA00022723"/>
    </source>
</evidence>
<evidence type="ECO:0000256" key="9">
    <source>
        <dbReference type="ARBA" id="ARBA00022842"/>
    </source>
</evidence>
<keyword evidence="10 11" id="KW-0694">RNA-binding</keyword>
<dbReference type="InterPro" id="IPR043519">
    <property type="entry name" value="NT_sf"/>
</dbReference>
<dbReference type="Pfam" id="PF01743">
    <property type="entry name" value="PolyA_pol"/>
    <property type="match status" value="1"/>
</dbReference>
<dbReference type="Gene3D" id="1.10.3090.10">
    <property type="entry name" value="cca-adding enzyme, domain 2"/>
    <property type="match status" value="1"/>
</dbReference>